<evidence type="ECO:0000313" key="2">
    <source>
        <dbReference type="Proteomes" id="UP000499080"/>
    </source>
</evidence>
<organism evidence="1 2">
    <name type="scientific">Araneus ventricosus</name>
    <name type="common">Orbweaver spider</name>
    <name type="synonym">Epeira ventricosa</name>
    <dbReference type="NCBI Taxonomy" id="182803"/>
    <lineage>
        <taxon>Eukaryota</taxon>
        <taxon>Metazoa</taxon>
        <taxon>Ecdysozoa</taxon>
        <taxon>Arthropoda</taxon>
        <taxon>Chelicerata</taxon>
        <taxon>Arachnida</taxon>
        <taxon>Araneae</taxon>
        <taxon>Araneomorphae</taxon>
        <taxon>Entelegynae</taxon>
        <taxon>Araneoidea</taxon>
        <taxon>Araneidae</taxon>
        <taxon>Araneus</taxon>
    </lineage>
</organism>
<evidence type="ECO:0000313" key="1">
    <source>
        <dbReference type="EMBL" id="GBN98687.1"/>
    </source>
</evidence>
<reference evidence="1 2" key="1">
    <citation type="journal article" date="2019" name="Sci. Rep.">
        <title>Orb-weaving spider Araneus ventricosus genome elucidates the spidroin gene catalogue.</title>
        <authorList>
            <person name="Kono N."/>
            <person name="Nakamura H."/>
            <person name="Ohtoshi R."/>
            <person name="Moran D.A.P."/>
            <person name="Shinohara A."/>
            <person name="Yoshida Y."/>
            <person name="Fujiwara M."/>
            <person name="Mori M."/>
            <person name="Tomita M."/>
            <person name="Arakawa K."/>
        </authorList>
    </citation>
    <scope>NUCLEOTIDE SEQUENCE [LARGE SCALE GENOMIC DNA]</scope>
</reference>
<keyword evidence="2" id="KW-1185">Reference proteome</keyword>
<dbReference type="AlphaFoldDB" id="A0A4Y2TDS3"/>
<comment type="caution">
    <text evidence="1">The sequence shown here is derived from an EMBL/GenBank/DDBJ whole genome shotgun (WGS) entry which is preliminary data.</text>
</comment>
<accession>A0A4Y2TDS3</accession>
<sequence length="208" mass="23423">MVIQTSRGVRYGYQTLQRCDHDLSDTRECAMVIRPPGCDRPIYPGLQKVRDPWLSGLQTGRDHRDIRPQRGYSPSLSDLRGVSPWLSDLQRGRDHGYQTSSGVATMVIRPPEGSRPWLSGLQTGRDHGYPTSRGVSPWLSDLQRCLAMVIRPPEGSRLWLSDLQRGRDHGYQTSRGVATMVIRPPEGSRQILHKVRGSEMKIVCAPLL</sequence>
<protein>
    <submittedName>
        <fullName evidence="1">Uncharacterized protein</fullName>
    </submittedName>
</protein>
<proteinExistence type="predicted"/>
<dbReference type="Proteomes" id="UP000499080">
    <property type="component" value="Unassembled WGS sequence"/>
</dbReference>
<gene>
    <name evidence="1" type="ORF">AVEN_274897_1</name>
</gene>
<name>A0A4Y2TDS3_ARAVE</name>
<dbReference type="EMBL" id="BGPR01027862">
    <property type="protein sequence ID" value="GBN98687.1"/>
    <property type="molecule type" value="Genomic_DNA"/>
</dbReference>